<dbReference type="RefSeq" id="WP_199023304.1">
    <property type="nucleotide sequence ID" value="NZ_JAELVR010000002.1"/>
</dbReference>
<dbReference type="Proteomes" id="UP000619079">
    <property type="component" value="Unassembled WGS sequence"/>
</dbReference>
<evidence type="ECO:0000313" key="3">
    <source>
        <dbReference type="Proteomes" id="UP000619079"/>
    </source>
</evidence>
<gene>
    <name evidence="2" type="ORF">JF290_03170</name>
</gene>
<dbReference type="EMBL" id="JAELVR010000002">
    <property type="protein sequence ID" value="MBJ6370519.1"/>
    <property type="molecule type" value="Genomic_DNA"/>
</dbReference>
<evidence type="ECO:0000313" key="2">
    <source>
        <dbReference type="EMBL" id="MBJ6370519.1"/>
    </source>
</evidence>
<evidence type="ECO:0008006" key="4">
    <source>
        <dbReference type="Google" id="ProtNLM"/>
    </source>
</evidence>
<proteinExistence type="predicted"/>
<reference evidence="2" key="1">
    <citation type="submission" date="2020-12" db="EMBL/GenBank/DDBJ databases">
        <title>Sedimentitalea sp. nov., isolated from sand in Incheon.</title>
        <authorList>
            <person name="Kim W."/>
        </authorList>
    </citation>
    <scope>NUCLEOTIDE SEQUENCE</scope>
    <source>
        <strain evidence="2">CAU 1593</strain>
    </source>
</reference>
<organism evidence="2 3">
    <name type="scientific">Sedimentitalea arenosa</name>
    <dbReference type="NCBI Taxonomy" id="2798803"/>
    <lineage>
        <taxon>Bacteria</taxon>
        <taxon>Pseudomonadati</taxon>
        <taxon>Pseudomonadota</taxon>
        <taxon>Alphaproteobacteria</taxon>
        <taxon>Rhodobacterales</taxon>
        <taxon>Paracoccaceae</taxon>
        <taxon>Sedimentitalea</taxon>
    </lineage>
</organism>
<keyword evidence="1" id="KW-0175">Coiled coil</keyword>
<feature type="coiled-coil region" evidence="1">
    <location>
        <begin position="229"/>
        <end position="256"/>
    </location>
</feature>
<accession>A0A8J7JFE7</accession>
<protein>
    <recommendedName>
        <fullName evidence="4">HlyD family secretion protein</fullName>
    </recommendedName>
</protein>
<evidence type="ECO:0000256" key="1">
    <source>
        <dbReference type="SAM" id="Coils"/>
    </source>
</evidence>
<dbReference type="AlphaFoldDB" id="A0A8J7JFE7"/>
<keyword evidence="3" id="KW-1185">Reference proteome</keyword>
<comment type="caution">
    <text evidence="2">The sequence shown here is derived from an EMBL/GenBank/DDBJ whole genome shotgun (WGS) entry which is preliminary data.</text>
</comment>
<sequence length="534" mass="58023">MKLFSVSIGLLLAALGVFYVPVSFSVEGFGLVVNPGGVRSIRAAEAGVVQHFPSEGGQFRPGQIVTTVTDRAAAAENALLLGTMQRELAKIESDHLERTSKIQVDLERDRAKRAATVERLAARQVLQDDTQNVLAALQAFNADSVSDIDALNEERLLQLAQLEDLVKRSGEISALPAQKLATMLEDIQGERLSVITSKGTRFSSDKMVLDMVKTLNDLTYDNSIDAAEVDILNERLDNLQIQIRELEVLRQTTRAEAEARYLAKAVLPQVAVSDGQSIDMRTLQASRADVEKGDALRLLASGRPVAGLSLLIYGAAETGEVLLRHGDRKIRLRLPVDAARMERTLRDGGLEIAKVYLDEQTAGAIDIVSVFAEFTAPPPDRVVVGASTARDTEDLPILVTSWLTLPKTDPQLAEPDRHEIVGFLENRHAVVLQPGQVVRGSISDTRTGSEIVFDAQLLDRDFSTVDTKELGIRLGNESLAGKIIKRGVLSQVVVGVSDSSAERIEHLPGAVVHLSFPLARQSLFSFLLARNAAI</sequence>
<name>A0A8J7JFE7_9RHOB</name>